<protein>
    <submittedName>
        <fullName evidence="1">Uncharacterized protein</fullName>
    </submittedName>
</protein>
<dbReference type="RefSeq" id="WP_271203840.1">
    <property type="nucleotide sequence ID" value="NZ_BSFK01000005.1"/>
</dbReference>
<name>A0A9W6N330_9HYPH</name>
<accession>A0A9W6N330</accession>
<sequence length="105" mass="11147">MTTISVGEIMEIAAGEAAAYAAEGGPDLDERVTALAERLEGLIDSPTVNAARYLAALIERLDAATIALAAPDEAKRGQPSEAELHSQRLFFAALGDHFRRRLAPT</sequence>
<gene>
    <name evidence="1" type="ORF">GCM10008171_11640</name>
</gene>
<reference evidence="1" key="1">
    <citation type="journal article" date="2014" name="Int. J. Syst. Evol. Microbiol.">
        <title>Complete genome sequence of Corynebacterium casei LMG S-19264T (=DSM 44701T), isolated from a smear-ripened cheese.</title>
        <authorList>
            <consortium name="US DOE Joint Genome Institute (JGI-PGF)"/>
            <person name="Walter F."/>
            <person name="Albersmeier A."/>
            <person name="Kalinowski J."/>
            <person name="Ruckert C."/>
        </authorList>
    </citation>
    <scope>NUCLEOTIDE SEQUENCE</scope>
    <source>
        <strain evidence="1">VKM B-2555</strain>
    </source>
</reference>
<comment type="caution">
    <text evidence="1">The sequence shown here is derived from an EMBL/GenBank/DDBJ whole genome shotgun (WGS) entry which is preliminary data.</text>
</comment>
<evidence type="ECO:0000313" key="1">
    <source>
        <dbReference type="EMBL" id="GLK75910.1"/>
    </source>
</evidence>
<evidence type="ECO:0000313" key="2">
    <source>
        <dbReference type="Proteomes" id="UP001143364"/>
    </source>
</evidence>
<dbReference type="Proteomes" id="UP001143364">
    <property type="component" value="Unassembled WGS sequence"/>
</dbReference>
<organism evidence="1 2">
    <name type="scientific">Methylopila jiangsuensis</name>
    <dbReference type="NCBI Taxonomy" id="586230"/>
    <lineage>
        <taxon>Bacteria</taxon>
        <taxon>Pseudomonadati</taxon>
        <taxon>Pseudomonadota</taxon>
        <taxon>Alphaproteobacteria</taxon>
        <taxon>Hyphomicrobiales</taxon>
        <taxon>Methylopilaceae</taxon>
        <taxon>Methylopila</taxon>
    </lineage>
</organism>
<dbReference type="AlphaFoldDB" id="A0A9W6N330"/>
<keyword evidence="2" id="KW-1185">Reference proteome</keyword>
<reference evidence="1" key="2">
    <citation type="submission" date="2023-01" db="EMBL/GenBank/DDBJ databases">
        <authorList>
            <person name="Sun Q."/>
            <person name="Evtushenko L."/>
        </authorList>
    </citation>
    <scope>NUCLEOTIDE SEQUENCE</scope>
    <source>
        <strain evidence="1">VKM B-2555</strain>
    </source>
</reference>
<dbReference type="EMBL" id="BSFK01000005">
    <property type="protein sequence ID" value="GLK75910.1"/>
    <property type="molecule type" value="Genomic_DNA"/>
</dbReference>
<proteinExistence type="predicted"/>